<name>A0ABU9NXR8_9ENTR</name>
<accession>A0ABU9NXR8</accession>
<proteinExistence type="predicted"/>
<evidence type="ECO:0000313" key="2">
    <source>
        <dbReference type="Proteomes" id="UP001458070"/>
    </source>
</evidence>
<dbReference type="Proteomes" id="UP001458070">
    <property type="component" value="Unassembled WGS sequence"/>
</dbReference>
<protein>
    <submittedName>
        <fullName evidence="1">Uncharacterized protein</fullName>
    </submittedName>
</protein>
<dbReference type="RefSeq" id="WP_134878471.1">
    <property type="nucleotide sequence ID" value="NZ_CABGKG010000025.1"/>
</dbReference>
<keyword evidence="2" id="KW-1185">Reference proteome</keyword>
<reference evidence="1 2" key="1">
    <citation type="submission" date="2024-04" db="EMBL/GenBank/DDBJ databases">
        <title>Draft genome assemblies of urinary isolates.</title>
        <authorList>
            <person name="Appleberry H."/>
            <person name="Kula A."/>
            <person name="Wolfe A.J."/>
            <person name="Putonti C."/>
        </authorList>
    </citation>
    <scope>NUCLEOTIDE SEQUENCE [LARGE SCALE GENOMIC DNA]</scope>
    <source>
        <strain evidence="1 2">UMB12529</strain>
    </source>
</reference>
<gene>
    <name evidence="1" type="ORF">AAFL32_06700</name>
</gene>
<evidence type="ECO:0000313" key="1">
    <source>
        <dbReference type="EMBL" id="MEM0623571.1"/>
    </source>
</evidence>
<dbReference type="EMBL" id="JBCGEM010000004">
    <property type="protein sequence ID" value="MEM0623571.1"/>
    <property type="molecule type" value="Genomic_DNA"/>
</dbReference>
<comment type="caution">
    <text evidence="1">The sequence shown here is derived from an EMBL/GenBank/DDBJ whole genome shotgun (WGS) entry which is preliminary data.</text>
</comment>
<organism evidence="1 2">
    <name type="scientific">Klebsiella grimontii</name>
    <dbReference type="NCBI Taxonomy" id="2058152"/>
    <lineage>
        <taxon>Bacteria</taxon>
        <taxon>Pseudomonadati</taxon>
        <taxon>Pseudomonadota</taxon>
        <taxon>Gammaproteobacteria</taxon>
        <taxon>Enterobacterales</taxon>
        <taxon>Enterobacteriaceae</taxon>
        <taxon>Klebsiella/Raoultella group</taxon>
        <taxon>Klebsiella</taxon>
    </lineage>
</organism>
<sequence length="89" mass="9658">MYDMGDYSTRFVAQLNITLPARQQSVNAAFQVNDSEFFATIVEGNSSLVAGILYTSLLAIAQNGSIQVTALDGAVSYDRPVKVDVYKFA</sequence>